<accession>A0A7Z0SN26</accession>
<dbReference type="GO" id="GO:0007165">
    <property type="term" value="P:signal transduction"/>
    <property type="evidence" value="ECO:0007669"/>
    <property type="project" value="InterPro"/>
</dbReference>
<comment type="caution">
    <text evidence="2">The sequence shown here is derived from an EMBL/GenBank/DDBJ whole genome shotgun (WGS) entry which is preliminary data.</text>
</comment>
<evidence type="ECO:0000259" key="1">
    <source>
        <dbReference type="Pfam" id="PF13676"/>
    </source>
</evidence>
<dbReference type="EMBL" id="JACCGK010000008">
    <property type="protein sequence ID" value="NYT72788.1"/>
    <property type="molecule type" value="Genomic_DNA"/>
</dbReference>
<proteinExistence type="predicted"/>
<dbReference type="SUPFAM" id="SSF52200">
    <property type="entry name" value="Toll/Interleukin receptor TIR domain"/>
    <property type="match status" value="1"/>
</dbReference>
<evidence type="ECO:0000313" key="2">
    <source>
        <dbReference type="EMBL" id="NYT72788.1"/>
    </source>
</evidence>
<sequence length="176" mass="19619">MAVISSSSIKSKWVQAELNAVLSNQLSGKIGTAILPVLIDDVDIPILLRDTLYADFRDDYKQGVSSLIKAFRQEDPVPLLKLQTKPTTLVSTQSPCLAALDSLTKADLRRRIKSKLNRVEVGVIWYDTLYSNMENDLSGINIDMCIIELIERSVQRDLVPNLLDALCHNRPDVANP</sequence>
<protein>
    <submittedName>
        <fullName evidence="2">Toll/interleukin-1 receptor domain-containing protein</fullName>
    </submittedName>
</protein>
<feature type="domain" description="TIR" evidence="1">
    <location>
        <begin position="2"/>
        <end position="67"/>
    </location>
</feature>
<dbReference type="InterPro" id="IPR035897">
    <property type="entry name" value="Toll_tir_struct_dom_sf"/>
</dbReference>
<reference evidence="2 3" key="1">
    <citation type="submission" date="2020-07" db="EMBL/GenBank/DDBJ databases">
        <title>Halomonas sp. QX-2 draft genome sequence.</title>
        <authorList>
            <person name="Qiu X."/>
        </authorList>
    </citation>
    <scope>NUCLEOTIDE SEQUENCE [LARGE SCALE GENOMIC DNA]</scope>
    <source>
        <strain evidence="2 3">QX-2</strain>
    </source>
</reference>
<keyword evidence="2" id="KW-0675">Receptor</keyword>
<gene>
    <name evidence="2" type="ORF">HZU72_10145</name>
</gene>
<dbReference type="Pfam" id="PF13676">
    <property type="entry name" value="TIR_2"/>
    <property type="match status" value="1"/>
</dbReference>
<evidence type="ECO:0000313" key="3">
    <source>
        <dbReference type="Proteomes" id="UP000520876"/>
    </source>
</evidence>
<dbReference type="AlphaFoldDB" id="A0A7Z0SN26"/>
<name>A0A7Z0SN26_9GAMM</name>
<dbReference type="Gene3D" id="3.40.50.10140">
    <property type="entry name" value="Toll/interleukin-1 receptor homology (TIR) domain"/>
    <property type="match status" value="1"/>
</dbReference>
<dbReference type="Proteomes" id="UP000520876">
    <property type="component" value="Unassembled WGS sequence"/>
</dbReference>
<organism evidence="2 3">
    <name type="scientific">Vreelandella sedimenti</name>
    <dbReference type="NCBI Taxonomy" id="2729618"/>
    <lineage>
        <taxon>Bacteria</taxon>
        <taxon>Pseudomonadati</taxon>
        <taxon>Pseudomonadota</taxon>
        <taxon>Gammaproteobacteria</taxon>
        <taxon>Oceanospirillales</taxon>
        <taxon>Halomonadaceae</taxon>
        <taxon>Vreelandella</taxon>
    </lineage>
</organism>
<keyword evidence="3" id="KW-1185">Reference proteome</keyword>
<dbReference type="InterPro" id="IPR000157">
    <property type="entry name" value="TIR_dom"/>
</dbReference>